<dbReference type="AlphaFoldDB" id="A0A1G5DG99"/>
<evidence type="ECO:0000313" key="2">
    <source>
        <dbReference type="Proteomes" id="UP000183047"/>
    </source>
</evidence>
<organism evidence="1 2">
    <name type="scientific">Butyrivibrio hungatei</name>
    <dbReference type="NCBI Taxonomy" id="185008"/>
    <lineage>
        <taxon>Bacteria</taxon>
        <taxon>Bacillati</taxon>
        <taxon>Bacillota</taxon>
        <taxon>Clostridia</taxon>
        <taxon>Lachnospirales</taxon>
        <taxon>Lachnospiraceae</taxon>
        <taxon>Butyrivibrio</taxon>
    </lineage>
</organism>
<gene>
    <name evidence="1" type="ORF">SAMN02910451_01509</name>
</gene>
<name>A0A1G5DG99_9FIRM</name>
<evidence type="ECO:0000313" key="1">
    <source>
        <dbReference type="EMBL" id="SCY13567.1"/>
    </source>
</evidence>
<protein>
    <submittedName>
        <fullName evidence="1">Uncharacterized protein</fullName>
    </submittedName>
</protein>
<accession>A0A1G5DG99</accession>
<dbReference type="Proteomes" id="UP000183047">
    <property type="component" value="Unassembled WGS sequence"/>
</dbReference>
<reference evidence="2" key="1">
    <citation type="submission" date="2016-10" db="EMBL/GenBank/DDBJ databases">
        <authorList>
            <person name="Varghese N."/>
            <person name="Submissions S."/>
        </authorList>
    </citation>
    <scope>NUCLEOTIDE SEQUENCE [LARGE SCALE GENOMIC DNA]</scope>
    <source>
        <strain evidence="2">XBD2006</strain>
    </source>
</reference>
<sequence length="215" mass="25540">MEDEHFEIIGGADGPTSIFICDKSKKQTLPQRIMSFSYRIKRWFIEKSIRSGVHSLDEVEEYIKSRYGFVEVDRTEFEFEYEETRTAFLFKYRSDLAQGRDIDLDFDITDDAEEMLIRLNEKIKKEKEIADSIPRDVFDIDFHKYVKKGKDNDDSMHIIIEKNNDYLAAGAQGSKKFMKMFNSVYKDIYKYYGVSEEDIQNKTERYKDLVIELSR</sequence>
<proteinExistence type="predicted"/>
<dbReference type="EMBL" id="FMUR01000008">
    <property type="protein sequence ID" value="SCY13567.1"/>
    <property type="molecule type" value="Genomic_DNA"/>
</dbReference>
<keyword evidence="2" id="KW-1185">Reference proteome</keyword>